<proteinExistence type="predicted"/>
<evidence type="ECO:0000313" key="2">
    <source>
        <dbReference type="Proteomes" id="UP000199622"/>
    </source>
</evidence>
<evidence type="ECO:0000313" key="1">
    <source>
        <dbReference type="EMBL" id="SEB46371.1"/>
    </source>
</evidence>
<dbReference type="AlphaFoldDB" id="A0A1H4JJA3"/>
<sequence length="74" mass="8086">MNPTKPAFCATCRAYDWNEQHICVDYNGQPCAQCGEPTLIAQIGAPGYGTVRVCRAGHEEELTPCGILDIWAVM</sequence>
<reference evidence="2" key="1">
    <citation type="submission" date="2016-10" db="EMBL/GenBank/DDBJ databases">
        <authorList>
            <person name="Varghese N."/>
            <person name="Submissions S."/>
        </authorList>
    </citation>
    <scope>NUCLEOTIDE SEQUENCE [LARGE SCALE GENOMIC DNA]</scope>
    <source>
        <strain evidence="2">DSM 44544</strain>
    </source>
</reference>
<keyword evidence="2" id="KW-1185">Reference proteome</keyword>
<dbReference type="EMBL" id="FNSO01000003">
    <property type="protein sequence ID" value="SEB46371.1"/>
    <property type="molecule type" value="Genomic_DNA"/>
</dbReference>
<dbReference type="STRING" id="208445.SAMN04489727_1954"/>
<dbReference type="Proteomes" id="UP000199622">
    <property type="component" value="Unassembled WGS sequence"/>
</dbReference>
<organism evidence="1 2">
    <name type="scientific">Amycolatopsis tolypomycina</name>
    <dbReference type="NCBI Taxonomy" id="208445"/>
    <lineage>
        <taxon>Bacteria</taxon>
        <taxon>Bacillati</taxon>
        <taxon>Actinomycetota</taxon>
        <taxon>Actinomycetes</taxon>
        <taxon>Pseudonocardiales</taxon>
        <taxon>Pseudonocardiaceae</taxon>
        <taxon>Amycolatopsis</taxon>
    </lineage>
</organism>
<accession>A0A1H4JJA3</accession>
<protein>
    <submittedName>
        <fullName evidence="1">Uncharacterized protein</fullName>
    </submittedName>
</protein>
<gene>
    <name evidence="1" type="ORF">SAMN04489727_1954</name>
</gene>
<dbReference type="RefSeq" id="WP_143060576.1">
    <property type="nucleotide sequence ID" value="NZ_FNSO01000003.1"/>
</dbReference>
<dbReference type="OrthoDB" id="5187831at2"/>
<name>A0A1H4JJA3_9PSEU</name>